<dbReference type="EMBL" id="VFSU01000031">
    <property type="protein sequence ID" value="TPE59218.1"/>
    <property type="molecule type" value="Genomic_DNA"/>
</dbReference>
<name>A0A501XF01_9SPHN</name>
<dbReference type="Proteomes" id="UP000319897">
    <property type="component" value="Unassembled WGS sequence"/>
</dbReference>
<dbReference type="InterPro" id="IPR036962">
    <property type="entry name" value="Glyco_hydro_3_N_sf"/>
</dbReference>
<dbReference type="InterPro" id="IPR050226">
    <property type="entry name" value="NagZ_Beta-hexosaminidase"/>
</dbReference>
<comment type="similarity">
    <text evidence="2">Belongs to the glycosyl hydrolase 3 family.</text>
</comment>
<evidence type="ECO:0000256" key="3">
    <source>
        <dbReference type="ARBA" id="ARBA00012663"/>
    </source>
</evidence>
<feature type="domain" description="Glycoside hydrolase family 3 N-terminal" evidence="6">
    <location>
        <begin position="15"/>
        <end position="299"/>
    </location>
</feature>
<comment type="caution">
    <text evidence="7">The sequence shown here is derived from an EMBL/GenBank/DDBJ whole genome shotgun (WGS) entry which is preliminary data.</text>
</comment>
<dbReference type="Gene3D" id="3.20.20.300">
    <property type="entry name" value="Glycoside hydrolase, family 3, N-terminal domain"/>
    <property type="match status" value="1"/>
</dbReference>
<evidence type="ECO:0000256" key="1">
    <source>
        <dbReference type="ARBA" id="ARBA00001231"/>
    </source>
</evidence>
<organism evidence="7 8">
    <name type="scientific">Sandaracinobacter neustonicus</name>
    <dbReference type="NCBI Taxonomy" id="1715348"/>
    <lineage>
        <taxon>Bacteria</taxon>
        <taxon>Pseudomonadati</taxon>
        <taxon>Pseudomonadota</taxon>
        <taxon>Alphaproteobacteria</taxon>
        <taxon>Sphingomonadales</taxon>
        <taxon>Sphingosinicellaceae</taxon>
        <taxon>Sandaracinobacter</taxon>
    </lineage>
</organism>
<evidence type="ECO:0000313" key="7">
    <source>
        <dbReference type="EMBL" id="TPE59218.1"/>
    </source>
</evidence>
<sequence>MIPAFFGLAGTHITDDERALFRACDPAGYILFKRNIDTPDQVRALTDSLRALSGNAQVPILIDQEGGRVARLRPPHWPEFPPPAMFGEAFAKAPLTAMAAARANAQALGVMLAELGVNVDCLPLLDVKAEGMHEVIGDRSYGTDPAMVASLGRATLDGLKLGGCVGVVKHIPGHGRGTLDSHLALPTVTASAEELETDLIPFRRLADAPMAMTAHILYTAWDETFCASLSPTIIRDIIRGSIGFDNLLMSDDLGMQALGLQPGGNTMGGRATGVIEAGCDIALHCSGDFAEMREVADALGPISATAAERLARAMAWPVAPAGTVTKLAERRDALLAAA</sequence>
<keyword evidence="4 7" id="KW-0378">Hydrolase</keyword>
<accession>A0A501XF01</accession>
<dbReference type="InterPro" id="IPR017853">
    <property type="entry name" value="GH"/>
</dbReference>
<dbReference type="EC" id="3.2.1.52" evidence="3"/>
<evidence type="ECO:0000256" key="5">
    <source>
        <dbReference type="ARBA" id="ARBA00023295"/>
    </source>
</evidence>
<dbReference type="PANTHER" id="PTHR30480">
    <property type="entry name" value="BETA-HEXOSAMINIDASE-RELATED"/>
    <property type="match status" value="1"/>
</dbReference>
<dbReference type="AlphaFoldDB" id="A0A501XF01"/>
<gene>
    <name evidence="7" type="primary">nagZ</name>
    <name evidence="7" type="ORF">FJQ54_14235</name>
</gene>
<evidence type="ECO:0000313" key="8">
    <source>
        <dbReference type="Proteomes" id="UP000319897"/>
    </source>
</evidence>
<comment type="catalytic activity">
    <reaction evidence="1">
        <text>Hydrolysis of terminal non-reducing N-acetyl-D-hexosamine residues in N-acetyl-beta-D-hexosaminides.</text>
        <dbReference type="EC" id="3.2.1.52"/>
    </reaction>
</comment>
<dbReference type="RefSeq" id="WP_140929089.1">
    <property type="nucleotide sequence ID" value="NZ_VFSU01000031.1"/>
</dbReference>
<dbReference type="GO" id="GO:0005975">
    <property type="term" value="P:carbohydrate metabolic process"/>
    <property type="evidence" value="ECO:0007669"/>
    <property type="project" value="InterPro"/>
</dbReference>
<dbReference type="Pfam" id="PF00933">
    <property type="entry name" value="Glyco_hydro_3"/>
    <property type="match status" value="1"/>
</dbReference>
<keyword evidence="5 7" id="KW-0326">Glycosidase</keyword>
<keyword evidence="8" id="KW-1185">Reference proteome</keyword>
<reference evidence="7 8" key="1">
    <citation type="submission" date="2019-06" db="EMBL/GenBank/DDBJ databases">
        <authorList>
            <person name="Lee I."/>
            <person name="Jang G.I."/>
            <person name="Hwang C.Y."/>
        </authorList>
    </citation>
    <scope>NUCLEOTIDE SEQUENCE [LARGE SCALE GENOMIC DNA]</scope>
    <source>
        <strain evidence="7 8">PAMC 28131</strain>
    </source>
</reference>
<dbReference type="OrthoDB" id="9786661at2"/>
<dbReference type="PANTHER" id="PTHR30480:SF13">
    <property type="entry name" value="BETA-HEXOSAMINIDASE"/>
    <property type="match status" value="1"/>
</dbReference>
<proteinExistence type="inferred from homology"/>
<protein>
    <recommendedName>
        <fullName evidence="3">beta-N-acetylhexosaminidase</fullName>
        <ecNumber evidence="3">3.2.1.52</ecNumber>
    </recommendedName>
</protein>
<dbReference type="GO" id="GO:0004563">
    <property type="term" value="F:beta-N-acetylhexosaminidase activity"/>
    <property type="evidence" value="ECO:0007669"/>
    <property type="project" value="UniProtKB-EC"/>
</dbReference>
<dbReference type="GO" id="GO:0009254">
    <property type="term" value="P:peptidoglycan turnover"/>
    <property type="evidence" value="ECO:0007669"/>
    <property type="project" value="TreeGrafter"/>
</dbReference>
<dbReference type="SUPFAM" id="SSF51445">
    <property type="entry name" value="(Trans)glycosidases"/>
    <property type="match status" value="1"/>
</dbReference>
<evidence type="ECO:0000259" key="6">
    <source>
        <dbReference type="Pfam" id="PF00933"/>
    </source>
</evidence>
<dbReference type="InterPro" id="IPR001764">
    <property type="entry name" value="Glyco_hydro_3_N"/>
</dbReference>
<dbReference type="NCBIfam" id="NF003740">
    <property type="entry name" value="PRK05337.1"/>
    <property type="match status" value="1"/>
</dbReference>
<evidence type="ECO:0000256" key="4">
    <source>
        <dbReference type="ARBA" id="ARBA00022801"/>
    </source>
</evidence>
<evidence type="ECO:0000256" key="2">
    <source>
        <dbReference type="ARBA" id="ARBA00005336"/>
    </source>
</evidence>